<feature type="region of interest" description="Disordered" evidence="6">
    <location>
        <begin position="189"/>
        <end position="212"/>
    </location>
</feature>
<evidence type="ECO:0000256" key="3">
    <source>
        <dbReference type="ARBA" id="ARBA00023321"/>
    </source>
</evidence>
<sequence>MLSKPLILLTLTTLTTAIPVSSAPTTLQEIRLPAPTPTVPTTASATADTKASQLTHELATLLAHDASESYDPTTCPISHASRQCCTSITKLADDLSGQLGELVPWVGGVRVSSLVGLQCKSMAEETPNVDCTDTVMCCSSGVAGSGGKTQAKAGTQSLFMSGCIPYDKAIEDKKKAIEKSKMQASAMAAMGSSSGPTPTATPMSRAYSLSRV</sequence>
<accession>A0ABR4LFI8</accession>
<dbReference type="Proteomes" id="UP001610432">
    <property type="component" value="Unassembled WGS sequence"/>
</dbReference>
<evidence type="ECO:0000313" key="8">
    <source>
        <dbReference type="Proteomes" id="UP001610432"/>
    </source>
</evidence>
<keyword evidence="5" id="KW-0134">Cell wall</keyword>
<dbReference type="GeneID" id="98141450"/>
<dbReference type="EMBL" id="JBFXLQ010000053">
    <property type="protein sequence ID" value="KAL2863313.1"/>
    <property type="molecule type" value="Genomic_DNA"/>
</dbReference>
<keyword evidence="5" id="KW-0732">Signal</keyword>
<name>A0ABR4LFI8_9EURO</name>
<protein>
    <recommendedName>
        <fullName evidence="5">Hydrophobin</fullName>
    </recommendedName>
</protein>
<proteinExistence type="inferred from homology"/>
<gene>
    <name evidence="7" type="ORF">BJX67DRAFT_262756</name>
</gene>
<evidence type="ECO:0000256" key="4">
    <source>
        <dbReference type="ARBA" id="ARBA00093443"/>
    </source>
</evidence>
<evidence type="ECO:0000256" key="2">
    <source>
        <dbReference type="ARBA" id="ARBA00023157"/>
    </source>
</evidence>
<feature type="chain" id="PRO_5044972632" description="Hydrophobin" evidence="5">
    <location>
        <begin position="18"/>
        <end position="212"/>
    </location>
</feature>
<organism evidence="7 8">
    <name type="scientific">Aspergillus lucknowensis</name>
    <dbReference type="NCBI Taxonomy" id="176173"/>
    <lineage>
        <taxon>Eukaryota</taxon>
        <taxon>Fungi</taxon>
        <taxon>Dikarya</taxon>
        <taxon>Ascomycota</taxon>
        <taxon>Pezizomycotina</taxon>
        <taxon>Eurotiomycetes</taxon>
        <taxon>Eurotiomycetidae</taxon>
        <taxon>Eurotiales</taxon>
        <taxon>Aspergillaceae</taxon>
        <taxon>Aspergillus</taxon>
        <taxon>Aspergillus subgen. Nidulantes</taxon>
    </lineage>
</organism>
<keyword evidence="3" id="KW-0183">Conidiation</keyword>
<keyword evidence="5" id="KW-0964">Secreted</keyword>
<evidence type="ECO:0000256" key="1">
    <source>
        <dbReference type="ARBA" id="ARBA00022969"/>
    </source>
</evidence>
<evidence type="ECO:0000256" key="5">
    <source>
        <dbReference type="RuleBase" id="RU365009"/>
    </source>
</evidence>
<comment type="caution">
    <text evidence="7">The sequence shown here is derived from an EMBL/GenBank/DDBJ whole genome shotgun (WGS) entry which is preliminary data.</text>
</comment>
<dbReference type="InterPro" id="IPR001338">
    <property type="entry name" value="Class_I_Hydrophobin"/>
</dbReference>
<feature type="signal peptide" evidence="5">
    <location>
        <begin position="1"/>
        <end position="17"/>
    </location>
</feature>
<reference evidence="7 8" key="1">
    <citation type="submission" date="2024-07" db="EMBL/GenBank/DDBJ databases">
        <title>Section-level genome sequencing and comparative genomics of Aspergillus sections Usti and Cavernicolus.</title>
        <authorList>
            <consortium name="Lawrence Berkeley National Laboratory"/>
            <person name="Nybo J.L."/>
            <person name="Vesth T.C."/>
            <person name="Theobald S."/>
            <person name="Frisvad J.C."/>
            <person name="Larsen T.O."/>
            <person name="Kjaerboelling I."/>
            <person name="Rothschild-Mancinelli K."/>
            <person name="Lyhne E.K."/>
            <person name="Kogle M.E."/>
            <person name="Barry K."/>
            <person name="Clum A."/>
            <person name="Na H."/>
            <person name="Ledsgaard L."/>
            <person name="Lin J."/>
            <person name="Lipzen A."/>
            <person name="Kuo A."/>
            <person name="Riley R."/>
            <person name="Mondo S."/>
            <person name="Labutti K."/>
            <person name="Haridas S."/>
            <person name="Pangalinan J."/>
            <person name="Salamov A.A."/>
            <person name="Simmons B.A."/>
            <person name="Magnuson J.K."/>
            <person name="Chen J."/>
            <person name="Drula E."/>
            <person name="Henrissat B."/>
            <person name="Wiebenga A."/>
            <person name="Lubbers R.J."/>
            <person name="Gomes A.C."/>
            <person name="Macurrencykelacurrency M.R."/>
            <person name="Stajich J."/>
            <person name="Grigoriev I.V."/>
            <person name="Mortensen U.H."/>
            <person name="De Vries R.P."/>
            <person name="Baker S.E."/>
            <person name="Andersen M.R."/>
        </authorList>
    </citation>
    <scope>NUCLEOTIDE SEQUENCE [LARGE SCALE GENOMIC DNA]</scope>
    <source>
        <strain evidence="7 8">CBS 449.75</strain>
    </source>
</reference>
<keyword evidence="1" id="KW-0749">Sporulation</keyword>
<comment type="similarity">
    <text evidence="5">Belongs to the fungal hydrophobin family.</text>
</comment>
<keyword evidence="2 5" id="KW-1015">Disulfide bond</keyword>
<comment type="subcellular location">
    <subcellularLocation>
        <location evidence="5">Secreted</location>
        <location evidence="5">Cell wall</location>
    </subcellularLocation>
    <subcellularLocation>
        <location evidence="4">Spore wall</location>
    </subcellularLocation>
</comment>
<dbReference type="RefSeq" id="XP_070882292.1">
    <property type="nucleotide sequence ID" value="XM_071026378.1"/>
</dbReference>
<evidence type="ECO:0000256" key="6">
    <source>
        <dbReference type="SAM" id="MobiDB-lite"/>
    </source>
</evidence>
<dbReference type="Pfam" id="PF01185">
    <property type="entry name" value="Hydrophobin"/>
    <property type="match status" value="1"/>
</dbReference>
<keyword evidence="8" id="KW-1185">Reference proteome</keyword>
<evidence type="ECO:0000313" key="7">
    <source>
        <dbReference type="EMBL" id="KAL2863313.1"/>
    </source>
</evidence>